<evidence type="ECO:0000256" key="2">
    <source>
        <dbReference type="ARBA" id="ARBA00022741"/>
    </source>
</evidence>
<keyword evidence="3" id="KW-0067">ATP-binding</keyword>
<dbReference type="Gene3D" id="3.30.450.90">
    <property type="match status" value="1"/>
</dbReference>
<evidence type="ECO:0000256" key="1">
    <source>
        <dbReference type="ARBA" id="ARBA00006611"/>
    </source>
</evidence>
<dbReference type="AlphaFoldDB" id="A0A1G2D3G1"/>
<evidence type="ECO:0000313" key="5">
    <source>
        <dbReference type="EMBL" id="OGZ07288.1"/>
    </source>
</evidence>
<accession>A0A1G2D3G1</accession>
<reference evidence="5 6" key="1">
    <citation type="journal article" date="2016" name="Nat. Commun.">
        <title>Thousands of microbial genomes shed light on interconnected biogeochemical processes in an aquifer system.</title>
        <authorList>
            <person name="Anantharaman K."/>
            <person name="Brown C.T."/>
            <person name="Hug L.A."/>
            <person name="Sharon I."/>
            <person name="Castelle C.J."/>
            <person name="Probst A.J."/>
            <person name="Thomas B.C."/>
            <person name="Singh A."/>
            <person name="Wilkins M.J."/>
            <person name="Karaoz U."/>
            <person name="Brodie E.L."/>
            <person name="Williams K.H."/>
            <person name="Hubbard S.S."/>
            <person name="Banfield J.F."/>
        </authorList>
    </citation>
    <scope>NUCLEOTIDE SEQUENCE [LARGE SCALE GENOMIC DNA]</scope>
</reference>
<evidence type="ECO:0000313" key="6">
    <source>
        <dbReference type="Proteomes" id="UP000177996"/>
    </source>
</evidence>
<dbReference type="InterPro" id="IPR027417">
    <property type="entry name" value="P-loop_NTPase"/>
</dbReference>
<sequence length="445" mass="49608">MRLKADQDIFESLLKVRHIPYIIEWMNLGAVHTDTDITELVRQVFVRAILARASDVHIDPTPTEIRIRFRVDGSMIDQGTLPIDNLGNILMRLKVLAGLDIASRPVPQDGHCEIDMEELSEAKRLAAQAQMQTNTGKEILAVSIEPSKKRKLDVRISIFPTVNGEAIVCRLLNRAEMLFSLDDLGMDPGTLSKVRTAMTRSYGMMLVTGPTGSGKTTTLYSIIRELMVAEKNIITLEDPVEYRIDAIRQVQMQPERGMTFQVGMKSILRQDPDIIMIGEIRDPETAEYAVRASLIGRNVFSTIHSNTTVGTVARLIDMNIERSLIAYATNGVISTRLVKKVCEACRTPYTPAQEYLTLFGLEAHRGTFVKGVGCDRCNHTGFSGRTGIFEVLEFDSKLRAMIIDRVSMEELQTHVENMGMKTLKTDAIEKILAGVTTVESVAHVV</sequence>
<gene>
    <name evidence="5" type="ORF">A3D65_02210</name>
</gene>
<name>A0A1G2D3G1_9BACT</name>
<dbReference type="PANTHER" id="PTHR30258">
    <property type="entry name" value="TYPE II SECRETION SYSTEM PROTEIN GSPE-RELATED"/>
    <property type="match status" value="1"/>
</dbReference>
<dbReference type="GO" id="GO:0005886">
    <property type="term" value="C:plasma membrane"/>
    <property type="evidence" value="ECO:0007669"/>
    <property type="project" value="TreeGrafter"/>
</dbReference>
<proteinExistence type="inferred from homology"/>
<evidence type="ECO:0000259" key="4">
    <source>
        <dbReference type="PROSITE" id="PS00662"/>
    </source>
</evidence>
<dbReference type="Proteomes" id="UP000177996">
    <property type="component" value="Unassembled WGS sequence"/>
</dbReference>
<dbReference type="PROSITE" id="PS00662">
    <property type="entry name" value="T2SP_E"/>
    <property type="match status" value="1"/>
</dbReference>
<dbReference type="STRING" id="1798661.A3D65_02210"/>
<dbReference type="SUPFAM" id="SSF52540">
    <property type="entry name" value="P-loop containing nucleoside triphosphate hydrolases"/>
    <property type="match status" value="1"/>
</dbReference>
<dbReference type="EMBL" id="MHLL01000063">
    <property type="protein sequence ID" value="OGZ07288.1"/>
    <property type="molecule type" value="Genomic_DNA"/>
</dbReference>
<dbReference type="InterPro" id="IPR001482">
    <property type="entry name" value="T2SS/T4SS_dom"/>
</dbReference>
<feature type="domain" description="Bacterial type II secretion system protein E" evidence="4">
    <location>
        <begin position="268"/>
        <end position="282"/>
    </location>
</feature>
<comment type="similarity">
    <text evidence="1">Belongs to the GSP E family.</text>
</comment>
<organism evidence="5 6">
    <name type="scientific">Candidatus Lloydbacteria bacterium RIFCSPHIGHO2_02_FULL_50_13</name>
    <dbReference type="NCBI Taxonomy" id="1798661"/>
    <lineage>
        <taxon>Bacteria</taxon>
        <taxon>Candidatus Lloydiibacteriota</taxon>
    </lineage>
</organism>
<dbReference type="GO" id="GO:0016887">
    <property type="term" value="F:ATP hydrolysis activity"/>
    <property type="evidence" value="ECO:0007669"/>
    <property type="project" value="TreeGrafter"/>
</dbReference>
<keyword evidence="2" id="KW-0547">Nucleotide-binding</keyword>
<dbReference type="Gene3D" id="3.40.50.300">
    <property type="entry name" value="P-loop containing nucleotide triphosphate hydrolases"/>
    <property type="match status" value="1"/>
</dbReference>
<dbReference type="GO" id="GO:0005524">
    <property type="term" value="F:ATP binding"/>
    <property type="evidence" value="ECO:0007669"/>
    <property type="project" value="UniProtKB-KW"/>
</dbReference>
<protein>
    <recommendedName>
        <fullName evidence="4">Bacterial type II secretion system protein E domain-containing protein</fullName>
    </recommendedName>
</protein>
<dbReference type="CDD" id="cd01129">
    <property type="entry name" value="PulE-GspE-like"/>
    <property type="match status" value="1"/>
</dbReference>
<dbReference type="PANTHER" id="PTHR30258:SF2">
    <property type="entry name" value="COMG OPERON PROTEIN 1"/>
    <property type="match status" value="1"/>
</dbReference>
<evidence type="ECO:0000256" key="3">
    <source>
        <dbReference type="ARBA" id="ARBA00022840"/>
    </source>
</evidence>
<dbReference type="InterPro" id="IPR003593">
    <property type="entry name" value="AAA+_ATPase"/>
</dbReference>
<dbReference type="Pfam" id="PF00437">
    <property type="entry name" value="T2SSE"/>
    <property type="match status" value="2"/>
</dbReference>
<comment type="caution">
    <text evidence="5">The sequence shown here is derived from an EMBL/GenBank/DDBJ whole genome shotgun (WGS) entry which is preliminary data.</text>
</comment>
<dbReference type="SMART" id="SM00382">
    <property type="entry name" value="AAA"/>
    <property type="match status" value="1"/>
</dbReference>